<evidence type="ECO:0000313" key="4">
    <source>
        <dbReference type="Proteomes" id="UP001479436"/>
    </source>
</evidence>
<evidence type="ECO:0000256" key="1">
    <source>
        <dbReference type="SAM" id="Coils"/>
    </source>
</evidence>
<dbReference type="EMBL" id="JASJQH010006991">
    <property type="protein sequence ID" value="KAK9721090.1"/>
    <property type="molecule type" value="Genomic_DNA"/>
</dbReference>
<gene>
    <name evidence="3" type="ORF">K7432_003695</name>
</gene>
<dbReference type="Proteomes" id="UP001479436">
    <property type="component" value="Unassembled WGS sequence"/>
</dbReference>
<comment type="caution">
    <text evidence="3">The sequence shown here is derived from an EMBL/GenBank/DDBJ whole genome shotgun (WGS) entry which is preliminary data.</text>
</comment>
<sequence>MTHIEVDTNISPSLEASTEAKSSEQRIVEGDSKVSSPPSLLSSSHSLISASSVSPRNPDLDQQECWQDTHSYPDDYSDENRKLRQELEKYRAKVNQLETKLLEKNSTSSIDIRSLVQKTLQAALLEKERHKREAEKERHRREEVEVQLAQLQVKQEQEVAILRDKEELIQVLQNQLMESIQDIDHLQQLNEETTNLLRHLHSQIPDFFLQSNQNEEDKGLSESTTAKFTLDKFIYKVVNLINESHQMVDKILELQTKHEQLANQLDTSNVYDQGELNESEEVSGRSSSLSSRNSDYEDYFQENCDNSTKSQRVLTESPFSLEDEEVRNHLSLSCQSNAVDPLTSRSRYSHIREADVEVVMDNLHHTQKELFKIQENLIELEENGTALQLELEEITTQRDELMEELRKKDEELRRVKLFAASNAPLPPLSAEKKAIDTIRCEDCKNPNAIQELQKSNGKRQSNSDATGTNLQTEALDCNSLDFQDLNATYSHLQCENTRLSQMIQQKTLEFLKQLNLISGLHRLGNSLEHGSLETDTVLPIICNQVPHIEPKSVLPTQQQTGLDFQVVPTFSSLRISPEPISSLDHSSAEQRAVREEMDMIIESLEMLHLE</sequence>
<evidence type="ECO:0000256" key="2">
    <source>
        <dbReference type="SAM" id="MobiDB-lite"/>
    </source>
</evidence>
<feature type="compositionally biased region" description="Polar residues" evidence="2">
    <location>
        <begin position="8"/>
        <end position="20"/>
    </location>
</feature>
<organism evidence="3 4">
    <name type="scientific">Basidiobolus ranarum</name>
    <dbReference type="NCBI Taxonomy" id="34480"/>
    <lineage>
        <taxon>Eukaryota</taxon>
        <taxon>Fungi</taxon>
        <taxon>Fungi incertae sedis</taxon>
        <taxon>Zoopagomycota</taxon>
        <taxon>Entomophthoromycotina</taxon>
        <taxon>Basidiobolomycetes</taxon>
        <taxon>Basidiobolales</taxon>
        <taxon>Basidiobolaceae</taxon>
        <taxon>Basidiobolus</taxon>
    </lineage>
</organism>
<protein>
    <submittedName>
        <fullName evidence="3">Uncharacterized protein</fullName>
    </submittedName>
</protein>
<proteinExistence type="predicted"/>
<evidence type="ECO:0000313" key="3">
    <source>
        <dbReference type="EMBL" id="KAK9721090.1"/>
    </source>
</evidence>
<reference evidence="3 4" key="1">
    <citation type="submission" date="2023-04" db="EMBL/GenBank/DDBJ databases">
        <title>Genome of Basidiobolus ranarum AG-B5.</title>
        <authorList>
            <person name="Stajich J.E."/>
            <person name="Carter-House D."/>
            <person name="Gryganskyi A."/>
        </authorList>
    </citation>
    <scope>NUCLEOTIDE SEQUENCE [LARGE SCALE GENOMIC DNA]</scope>
    <source>
        <strain evidence="3 4">AG-B5</strain>
    </source>
</reference>
<feature type="coiled-coil region" evidence="1">
    <location>
        <begin position="363"/>
        <end position="411"/>
    </location>
</feature>
<keyword evidence="4" id="KW-1185">Reference proteome</keyword>
<feature type="coiled-coil region" evidence="1">
    <location>
        <begin position="80"/>
        <end position="189"/>
    </location>
</feature>
<feature type="region of interest" description="Disordered" evidence="2">
    <location>
        <begin position="267"/>
        <end position="295"/>
    </location>
</feature>
<accession>A0ABR2W5Z9</accession>
<feature type="region of interest" description="Disordered" evidence="2">
    <location>
        <begin position="1"/>
        <end position="78"/>
    </location>
</feature>
<keyword evidence="1" id="KW-0175">Coiled coil</keyword>
<feature type="compositionally biased region" description="Low complexity" evidence="2">
    <location>
        <begin position="33"/>
        <end position="55"/>
    </location>
</feature>
<name>A0ABR2W5Z9_9FUNG</name>
<feature type="compositionally biased region" description="Basic and acidic residues" evidence="2">
    <location>
        <begin position="21"/>
        <end position="32"/>
    </location>
</feature>
<feature type="compositionally biased region" description="Low complexity" evidence="2">
    <location>
        <begin position="284"/>
        <end position="293"/>
    </location>
</feature>